<gene>
    <name evidence="2" type="ORF">U9M48_031185</name>
</gene>
<keyword evidence="3" id="KW-1185">Reference proteome</keyword>
<reference evidence="2 3" key="1">
    <citation type="submission" date="2024-02" db="EMBL/GenBank/DDBJ databases">
        <title>High-quality chromosome-scale genome assembly of Pensacola bahiagrass (Paspalum notatum Flugge var. saurae).</title>
        <authorList>
            <person name="Vega J.M."/>
            <person name="Podio M."/>
            <person name="Orjuela J."/>
            <person name="Siena L.A."/>
            <person name="Pessino S.C."/>
            <person name="Combes M.C."/>
            <person name="Mariac C."/>
            <person name="Albertini E."/>
            <person name="Pupilli F."/>
            <person name="Ortiz J.P.A."/>
            <person name="Leblanc O."/>
        </authorList>
    </citation>
    <scope>NUCLEOTIDE SEQUENCE [LARGE SCALE GENOMIC DNA]</scope>
    <source>
        <strain evidence="2">R1</strain>
        <tissue evidence="2">Leaf</tissue>
    </source>
</reference>
<evidence type="ECO:0000259" key="1">
    <source>
        <dbReference type="Pfam" id="PF13966"/>
    </source>
</evidence>
<proteinExistence type="predicted"/>
<dbReference type="InterPro" id="IPR026960">
    <property type="entry name" value="RVT-Znf"/>
</dbReference>
<feature type="domain" description="Reverse transcriptase zinc-binding" evidence="1">
    <location>
        <begin position="215"/>
        <end position="272"/>
    </location>
</feature>
<protein>
    <recommendedName>
        <fullName evidence="1">Reverse transcriptase zinc-binding domain-containing protein</fullName>
    </recommendedName>
</protein>
<evidence type="ECO:0000313" key="2">
    <source>
        <dbReference type="EMBL" id="WVZ84124.1"/>
    </source>
</evidence>
<feature type="non-terminal residue" evidence="2">
    <location>
        <position position="361"/>
    </location>
</feature>
<accession>A0AAQ3U396</accession>
<name>A0AAQ3U396_PASNO</name>
<dbReference type="Proteomes" id="UP001341281">
    <property type="component" value="Chromosome 07"/>
</dbReference>
<sequence>LIKLANNIRVLRSISIKVNFSASVKQRRLNHHILNCCCKLERKITLCRRTAGSGKLGVVQFAYVHDDPFGDRRLYANQKIREVWALSTLTFRTNLRKWLFKSANDDGTWQRLLRNKYLRNKTWTQLERNPGDSQFWSSLMGVKDQFLNLGSFIVKNRTQHQFPSLFNIVRKRHAMVAELLGSSPLNVSFRSSLIGTNLHSWENLKQSVIGNLAYKFTTKDQIFLWYMRKRVIFKIDNLTCRNWQEDKSCSLCCMAETIEHLFLDRKYAKFLWHIGSRKRSRYDCLEQQGCFGLSGSQEARSFFIIVHQNLSCRCSSEERIGFDCGPSCNVVKNLNKVFSNHTAFWNLNRGFSKHTAFDVVE</sequence>
<organism evidence="2 3">
    <name type="scientific">Paspalum notatum var. saurae</name>
    <dbReference type="NCBI Taxonomy" id="547442"/>
    <lineage>
        <taxon>Eukaryota</taxon>
        <taxon>Viridiplantae</taxon>
        <taxon>Streptophyta</taxon>
        <taxon>Embryophyta</taxon>
        <taxon>Tracheophyta</taxon>
        <taxon>Spermatophyta</taxon>
        <taxon>Magnoliopsida</taxon>
        <taxon>Liliopsida</taxon>
        <taxon>Poales</taxon>
        <taxon>Poaceae</taxon>
        <taxon>PACMAD clade</taxon>
        <taxon>Panicoideae</taxon>
        <taxon>Andropogonodae</taxon>
        <taxon>Paspaleae</taxon>
        <taxon>Paspalinae</taxon>
        <taxon>Paspalum</taxon>
    </lineage>
</organism>
<dbReference type="AlphaFoldDB" id="A0AAQ3U396"/>
<dbReference type="Pfam" id="PF13966">
    <property type="entry name" value="zf-RVT"/>
    <property type="match status" value="1"/>
</dbReference>
<evidence type="ECO:0000313" key="3">
    <source>
        <dbReference type="Proteomes" id="UP001341281"/>
    </source>
</evidence>
<dbReference type="EMBL" id="CP144751">
    <property type="protein sequence ID" value="WVZ84124.1"/>
    <property type="molecule type" value="Genomic_DNA"/>
</dbReference>